<evidence type="ECO:0000313" key="5">
    <source>
        <dbReference type="Proteomes" id="UP000005710"/>
    </source>
</evidence>
<dbReference type="EMBL" id="AENY02000003">
    <property type="protein sequence ID" value="EKP94386.1"/>
    <property type="molecule type" value="Genomic_DNA"/>
</dbReference>
<dbReference type="GO" id="GO:0003899">
    <property type="term" value="F:DNA-directed RNA polymerase activity"/>
    <property type="evidence" value="ECO:0007669"/>
    <property type="project" value="InterPro"/>
</dbReference>
<dbReference type="Gene3D" id="1.10.150.20">
    <property type="entry name" value="5' to 3' exonuclease, C-terminal subdomain"/>
    <property type="match status" value="2"/>
</dbReference>
<feature type="region of interest" description="Disordered" evidence="1">
    <location>
        <begin position="866"/>
        <end position="889"/>
    </location>
</feature>
<feature type="compositionally biased region" description="Basic and acidic residues" evidence="1">
    <location>
        <begin position="55"/>
        <end position="65"/>
    </location>
</feature>
<feature type="domain" description="RNA polymerase alpha subunit C-terminal" evidence="2">
    <location>
        <begin position="163"/>
        <end position="217"/>
    </location>
</feature>
<dbReference type="GO" id="GO:0006352">
    <property type="term" value="P:DNA-templated transcription initiation"/>
    <property type="evidence" value="ECO:0007669"/>
    <property type="project" value="InterPro"/>
</dbReference>
<evidence type="ECO:0000259" key="2">
    <source>
        <dbReference type="Pfam" id="PF03118"/>
    </source>
</evidence>
<dbReference type="InterPro" id="IPR013324">
    <property type="entry name" value="RNA_pol_sigma_r3/r4-like"/>
</dbReference>
<reference evidence="4" key="1">
    <citation type="submission" date="2010-10" db="EMBL/GenBank/DDBJ databases">
        <authorList>
            <consortium name="US DOE Joint Genome Institute (JGI-PGF)"/>
            <person name="Lucas S."/>
            <person name="Copeland A."/>
            <person name="Lapidus A."/>
            <person name="Bruce D."/>
            <person name="Goodwin L."/>
            <person name="Pitluck S."/>
            <person name="Kyrpides N."/>
            <person name="Mavromatis K."/>
            <person name="Detter J.C."/>
            <person name="Han C."/>
            <person name="Land M."/>
            <person name="Hauser L."/>
            <person name="Markowitz V."/>
            <person name="Cheng J.-F."/>
            <person name="Hugenholtz P."/>
            <person name="Woyke T."/>
            <person name="Wu D."/>
            <person name="Pukall R."/>
            <person name="Wahrenburg C."/>
            <person name="Brambilla E."/>
            <person name="Klenk H.-P."/>
            <person name="Eisen J.A."/>
        </authorList>
    </citation>
    <scope>NUCLEOTIDE SEQUENCE [LARGE SCALE GENOMIC DNA]</scope>
    <source>
        <strain evidence="4">DSM 13965</strain>
    </source>
</reference>
<dbReference type="OrthoDB" id="2078213at2"/>
<feature type="compositionally biased region" description="Low complexity" evidence="1">
    <location>
        <begin position="1"/>
        <end position="14"/>
    </location>
</feature>
<dbReference type="eggNOG" id="COG0202">
    <property type="taxonomic scope" value="Bacteria"/>
</dbReference>
<accession>K6QCT3</accession>
<protein>
    <submittedName>
        <fullName evidence="4">RNA polymerase alpha chain family protein,sigma-70 family protein</fullName>
    </submittedName>
</protein>
<reference evidence="4" key="2">
    <citation type="submission" date="2012-10" db="EMBL/GenBank/DDBJ databases">
        <title>Improved high-quality draft of Thermaerobacter subterraneus C21, DSM 13965.</title>
        <authorList>
            <consortium name="DOE Joint Genome Institute"/>
            <person name="Eisen J."/>
            <person name="Huntemann M."/>
            <person name="Wei C.-L."/>
            <person name="Han J."/>
            <person name="Detter J.C."/>
            <person name="Han C."/>
            <person name="Tapia R."/>
            <person name="Chen A."/>
            <person name="Kyrpides N."/>
            <person name="Mavromatis K."/>
            <person name="Markowitz V."/>
            <person name="Szeto E."/>
            <person name="Ivanova N."/>
            <person name="Mikhailova N."/>
            <person name="Ovchinnikova G."/>
            <person name="Pagani I."/>
            <person name="Pati A."/>
            <person name="Goodwin L."/>
            <person name="Nordberg H.P."/>
            <person name="Cantor M.N."/>
            <person name="Hua S.X."/>
            <person name="Woyke T."/>
            <person name="Eisen J."/>
            <person name="Klenk H.-P."/>
        </authorList>
    </citation>
    <scope>NUCLEOTIDE SEQUENCE [LARGE SCALE GENOMIC DNA]</scope>
    <source>
        <strain evidence="4">DSM 13965</strain>
    </source>
</reference>
<dbReference type="InterPro" id="IPR007630">
    <property type="entry name" value="RNA_pol_sigma70_r4"/>
</dbReference>
<sequence>MELAPDGPLAPGAPHLERPDTGGAGPRLDQPQEAAPAGGPAPAPEPEPAQAGSPGDHRAGDRSGAEGEPGAAAAATGLAGIPLDLLDIPPRVRLALQQRGYETVGDLAWRHDPRLLAARGMGTRGLLALVTELARVMADGAYQRQLLARATRYDPQRFPEAVRRRPVDDLGLGQRAYRALRRAGIQTVGQLLELGEPGLQRLRGLGPRSLAEICHRLDALQSGRPLPPPGGATGDPLAPDLMDDPAPIGALLLPRRVVTALQRAGLHTVGALAGFTQEGLRRLRGLGESGVAAVLQSLHQYRQECSRRGAFPRRLEDWLQELIEPLPDREREVLALRYGLLGEEAHDLSAIAARWQTTRQWVSVVQGRALRRARARARLERFQPLVDAVRAAATRCGAAGPAELAEALRQDGTVGVPESTDQAVRLVGLLVHVTPGLRRVAGSTWSTAEIAQHLPEAARRLQEFLAAAGRPLALAELAAHLEEGMGDLPAPAEALARAVVTTQASFARFPGGTYGLANWRAGRRMRARDYVYQALQRHGRPLHYAELTRLVNQLLPEGRKMPPTHVLTILSSGEPFRRVDRGIYGLSHWERQPERNLAQLCRDALAEAGEPASLDQVVAAVQRVRSYPRRTVARALNEDTAVLRYGRDRFGLAAWLATDPRSAGTVRVPAYGPRPTNLAAVRGLLAELLAGHVYDTSQLTSYLGRWRQRSQARQVIAYLATMGWLTGVEDTWTATSLNDGWVRAGGEIDQLAALALADPAFAHAVVLHGAFRQLAQGDAGPALDVAAAAGGDGGAGGTGPAGHRESAVPALDQAAGWLADRIRRAAGARGEEPGPELLERLRRQWLVTAWFDPWISLLVPERVAPAGGAGEPSGAAAAAAADEPAAAGGGRGRGALARAALWDQAVTRLWPRRPVHLPAAWVETPATAWAILADVVASWSGPDRVVDLEALGDWCRSRGLDANPVQIEAELFALGLWPVGEGSRLRLYMPYRLVVPPGGFGAAGLPGGGDLADAAAAALEGSGVVAAAPPGWPAAPQARVDVIPPLGDGGPAEAAALGEEPEPGGNTRDG</sequence>
<dbReference type="InterPro" id="IPR036388">
    <property type="entry name" value="WH-like_DNA-bd_sf"/>
</dbReference>
<evidence type="ECO:0000313" key="4">
    <source>
        <dbReference type="EMBL" id="EKP94386.1"/>
    </source>
</evidence>
<dbReference type="GO" id="GO:0003700">
    <property type="term" value="F:DNA-binding transcription factor activity"/>
    <property type="evidence" value="ECO:0007669"/>
    <property type="project" value="InterPro"/>
</dbReference>
<comment type="caution">
    <text evidence="4">The sequence shown here is derived from an EMBL/GenBank/DDBJ whole genome shotgun (WGS) entry which is preliminary data.</text>
</comment>
<evidence type="ECO:0000256" key="1">
    <source>
        <dbReference type="SAM" id="MobiDB-lite"/>
    </source>
</evidence>
<name>K6QCT3_9FIRM</name>
<dbReference type="AlphaFoldDB" id="K6QCT3"/>
<evidence type="ECO:0000259" key="3">
    <source>
        <dbReference type="Pfam" id="PF04545"/>
    </source>
</evidence>
<dbReference type="Gene3D" id="1.10.10.10">
    <property type="entry name" value="Winged helix-like DNA-binding domain superfamily/Winged helix DNA-binding domain"/>
    <property type="match status" value="1"/>
</dbReference>
<dbReference type="eggNOG" id="COG0568">
    <property type="taxonomic scope" value="Bacteria"/>
</dbReference>
<dbReference type="STRING" id="867903.ThesuDRAFT_02119"/>
<feature type="region of interest" description="Disordered" evidence="1">
    <location>
        <begin position="1036"/>
        <end position="1070"/>
    </location>
</feature>
<dbReference type="Proteomes" id="UP000005710">
    <property type="component" value="Unassembled WGS sequence"/>
</dbReference>
<organism evidence="4 5">
    <name type="scientific">Thermaerobacter subterraneus DSM 13965</name>
    <dbReference type="NCBI Taxonomy" id="867903"/>
    <lineage>
        <taxon>Bacteria</taxon>
        <taxon>Bacillati</taxon>
        <taxon>Bacillota</taxon>
        <taxon>Clostridia</taxon>
        <taxon>Eubacteriales</taxon>
        <taxon>Clostridiales Family XVII. Incertae Sedis</taxon>
        <taxon>Thermaerobacter</taxon>
    </lineage>
</organism>
<dbReference type="SUPFAM" id="SSF47789">
    <property type="entry name" value="C-terminal domain of RNA polymerase alpha subunit"/>
    <property type="match status" value="3"/>
</dbReference>
<keyword evidence="5" id="KW-1185">Reference proteome</keyword>
<gene>
    <name evidence="4" type="ORF">ThesuDRAFT_02119</name>
</gene>
<dbReference type="HOGENOM" id="CLU_288843_0_0_9"/>
<dbReference type="GO" id="GO:0003677">
    <property type="term" value="F:DNA binding"/>
    <property type="evidence" value="ECO:0007669"/>
    <property type="project" value="InterPro"/>
</dbReference>
<dbReference type="InterPro" id="IPR011260">
    <property type="entry name" value="RNAP_asu_C"/>
</dbReference>
<dbReference type="Pfam" id="PF03118">
    <property type="entry name" value="RNA_pol_A_CTD"/>
    <property type="match status" value="1"/>
</dbReference>
<feature type="region of interest" description="Disordered" evidence="1">
    <location>
        <begin position="1"/>
        <end position="73"/>
    </location>
</feature>
<dbReference type="RefSeq" id="WP_006904401.1">
    <property type="nucleotide sequence ID" value="NZ_JH976535.1"/>
</dbReference>
<feature type="domain" description="RNA polymerase sigma-70 region 4" evidence="3">
    <location>
        <begin position="324"/>
        <end position="373"/>
    </location>
</feature>
<dbReference type="SUPFAM" id="SSF88659">
    <property type="entry name" value="Sigma3 and sigma4 domains of RNA polymerase sigma factors"/>
    <property type="match status" value="1"/>
</dbReference>
<proteinExistence type="predicted"/>
<dbReference type="Pfam" id="PF04545">
    <property type="entry name" value="Sigma70_r4"/>
    <property type="match status" value="1"/>
</dbReference>
<feature type="compositionally biased region" description="Low complexity" evidence="1">
    <location>
        <begin position="872"/>
        <end position="886"/>
    </location>
</feature>